<dbReference type="Proteomes" id="UP001501083">
    <property type="component" value="Unassembled WGS sequence"/>
</dbReference>
<dbReference type="Pfam" id="PF26002">
    <property type="entry name" value="Beta-barrel_AprE"/>
    <property type="match status" value="1"/>
</dbReference>
<feature type="domain" description="AprE-like long alpha-helical hairpin" evidence="10">
    <location>
        <begin position="123"/>
        <end position="309"/>
    </location>
</feature>
<comment type="subcellular location">
    <subcellularLocation>
        <location evidence="1 9">Cell inner membrane</location>
        <topology evidence="1 9">Single-pass membrane protein</topology>
    </subcellularLocation>
</comment>
<sequence length="463" mass="50537">MLEGFRRHWEVLRESLRSDRGTDARASAAPDFLPAALEILEKPPNPLGRIVLWVLVAFLAIALLWASLGRLDMVAVAEGKVIPRGNVKVIQPADYGVVRAIYVVEGESVAAGAPLIDLDPTVSQAEVEQARQALLTAQIDVARAQALVNHIDGKPGRFVPPAGTPAATAATQSALVQAKIREYDSALAGLREERSQRDGERGMIDAEVAKLEEQLPLASEQLAKMEELSRDNYVPRLQVSEVKERVVGMRQDLAIRREERGKANAAQLAANQQLAKTRNEFAREALDALTEADAARALRAEELKKAQDKADHTLLRAPVAGVVQQLQVHTIGGVVKPADPLMVVVPNGGELVVDAMVLNRDAGFVRRGQPVEVKLEAYPFTRYGVVDGVIETIGRDAIQTEKEGLRYPARVRLTQAWIEIDGKRIALAPGLAASAEIKTGDRRIIEYLLSPLSRRLQEAGRER</sequence>
<reference evidence="13" key="1">
    <citation type="journal article" date="2019" name="Int. J. Syst. Evol. Microbiol.">
        <title>The Global Catalogue of Microorganisms (GCM) 10K type strain sequencing project: providing services to taxonomists for standard genome sequencing and annotation.</title>
        <authorList>
            <consortium name="The Broad Institute Genomics Platform"/>
            <consortium name="The Broad Institute Genome Sequencing Center for Infectious Disease"/>
            <person name="Wu L."/>
            <person name="Ma J."/>
        </authorList>
    </citation>
    <scope>NUCLEOTIDE SEQUENCE [LARGE SCALE GENOMIC DNA]</scope>
    <source>
        <strain evidence="13">JCM 19212</strain>
    </source>
</reference>
<evidence type="ECO:0000313" key="13">
    <source>
        <dbReference type="Proteomes" id="UP001501083"/>
    </source>
</evidence>
<gene>
    <name evidence="12" type="ORF">GCM10025759_35670</name>
</gene>
<evidence type="ECO:0000256" key="4">
    <source>
        <dbReference type="ARBA" id="ARBA00022475"/>
    </source>
</evidence>
<evidence type="ECO:0000259" key="10">
    <source>
        <dbReference type="Pfam" id="PF25994"/>
    </source>
</evidence>
<comment type="caution">
    <text evidence="12">The sequence shown here is derived from an EMBL/GenBank/DDBJ whole genome shotgun (WGS) entry which is preliminary data.</text>
</comment>
<evidence type="ECO:0000256" key="3">
    <source>
        <dbReference type="ARBA" id="ARBA00022448"/>
    </source>
</evidence>
<keyword evidence="4 9" id="KW-1003">Cell membrane</keyword>
<protein>
    <recommendedName>
        <fullName evidence="9">Membrane fusion protein (MFP) family protein</fullName>
    </recommendedName>
</protein>
<evidence type="ECO:0000256" key="8">
    <source>
        <dbReference type="ARBA" id="ARBA00023136"/>
    </source>
</evidence>
<keyword evidence="8 9" id="KW-0472">Membrane</keyword>
<keyword evidence="6 9" id="KW-0812">Transmembrane</keyword>
<organism evidence="12 13">
    <name type="scientific">Lysobacter panacisoli</name>
    <dbReference type="NCBI Taxonomy" id="1255263"/>
    <lineage>
        <taxon>Bacteria</taxon>
        <taxon>Pseudomonadati</taxon>
        <taxon>Pseudomonadota</taxon>
        <taxon>Gammaproteobacteria</taxon>
        <taxon>Lysobacterales</taxon>
        <taxon>Lysobacteraceae</taxon>
        <taxon>Lysobacter</taxon>
    </lineage>
</organism>
<dbReference type="InterPro" id="IPR010129">
    <property type="entry name" value="T1SS_HlyD"/>
</dbReference>
<keyword evidence="3 9" id="KW-0813">Transport</keyword>
<evidence type="ECO:0000256" key="1">
    <source>
        <dbReference type="ARBA" id="ARBA00004377"/>
    </source>
</evidence>
<dbReference type="EMBL" id="BAABKY010000006">
    <property type="protein sequence ID" value="GAA5083102.1"/>
    <property type="molecule type" value="Genomic_DNA"/>
</dbReference>
<comment type="similarity">
    <text evidence="2 9">Belongs to the membrane fusion protein (MFP) (TC 8.A.1) family.</text>
</comment>
<keyword evidence="7 9" id="KW-1133">Transmembrane helix</keyword>
<dbReference type="InterPro" id="IPR058982">
    <property type="entry name" value="Beta-barrel_AprE"/>
</dbReference>
<dbReference type="PANTHER" id="PTHR30386">
    <property type="entry name" value="MEMBRANE FUSION SUBUNIT OF EMRAB-TOLC MULTIDRUG EFFLUX PUMP"/>
    <property type="match status" value="1"/>
</dbReference>
<evidence type="ECO:0000256" key="7">
    <source>
        <dbReference type="ARBA" id="ARBA00022989"/>
    </source>
</evidence>
<keyword evidence="13" id="KW-1185">Reference proteome</keyword>
<dbReference type="PANTHER" id="PTHR30386:SF27">
    <property type="entry name" value="MEMBRANE FUSION PROTEIN (MFP) FAMILY PROTEIN"/>
    <property type="match status" value="1"/>
</dbReference>
<dbReference type="PRINTS" id="PR01490">
    <property type="entry name" value="RTXTOXIND"/>
</dbReference>
<feature type="transmembrane region" description="Helical" evidence="9">
    <location>
        <begin position="50"/>
        <end position="68"/>
    </location>
</feature>
<accession>A0ABP9LPY3</accession>
<evidence type="ECO:0000256" key="5">
    <source>
        <dbReference type="ARBA" id="ARBA00022519"/>
    </source>
</evidence>
<dbReference type="Pfam" id="PF25994">
    <property type="entry name" value="HH_AprE"/>
    <property type="match status" value="1"/>
</dbReference>
<dbReference type="InterPro" id="IPR058781">
    <property type="entry name" value="HH_AprE-like"/>
</dbReference>
<dbReference type="PROSITE" id="PS00543">
    <property type="entry name" value="HLYD_FAMILY"/>
    <property type="match status" value="1"/>
</dbReference>
<evidence type="ECO:0000313" key="12">
    <source>
        <dbReference type="EMBL" id="GAA5083102.1"/>
    </source>
</evidence>
<feature type="domain" description="AprE-like beta-barrel" evidence="11">
    <location>
        <begin position="351"/>
        <end position="440"/>
    </location>
</feature>
<dbReference type="InterPro" id="IPR006144">
    <property type="entry name" value="Secretion_HlyD_CS"/>
</dbReference>
<name>A0ABP9LPY3_9GAMM</name>
<evidence type="ECO:0000256" key="2">
    <source>
        <dbReference type="ARBA" id="ARBA00009477"/>
    </source>
</evidence>
<dbReference type="InterPro" id="IPR050739">
    <property type="entry name" value="MFP"/>
</dbReference>
<evidence type="ECO:0000259" key="11">
    <source>
        <dbReference type="Pfam" id="PF26002"/>
    </source>
</evidence>
<dbReference type="SUPFAM" id="SSF111369">
    <property type="entry name" value="HlyD-like secretion proteins"/>
    <property type="match status" value="1"/>
</dbReference>
<dbReference type="NCBIfam" id="TIGR01843">
    <property type="entry name" value="type_I_hlyD"/>
    <property type="match status" value="1"/>
</dbReference>
<evidence type="ECO:0000256" key="9">
    <source>
        <dbReference type="RuleBase" id="RU365093"/>
    </source>
</evidence>
<keyword evidence="5 9" id="KW-0997">Cell inner membrane</keyword>
<dbReference type="RefSeq" id="WP_158983771.1">
    <property type="nucleotide sequence ID" value="NZ_BAABKY010000006.1"/>
</dbReference>
<proteinExistence type="inferred from homology"/>
<evidence type="ECO:0000256" key="6">
    <source>
        <dbReference type="ARBA" id="ARBA00022692"/>
    </source>
</evidence>
<dbReference type="Gene3D" id="2.40.30.170">
    <property type="match status" value="1"/>
</dbReference>